<dbReference type="EMBL" id="FNDT01000028">
    <property type="protein sequence ID" value="SDI85814.1"/>
    <property type="molecule type" value="Genomic_DNA"/>
</dbReference>
<sequence>MCGTSSSDLTLTDKSSSGCACCAPKDTAPKDPAAKDAAAPAVPTLTGDVTASFDVTGLTCGSCASRVTSAVSALEDVTAVRVDLVAGGTSTVTVRSNQPVPPAEVRSAVEQAGYQLTNA</sequence>
<dbReference type="RefSeq" id="WP_090588254.1">
    <property type="nucleotide sequence ID" value="NZ_FNDT01000028.1"/>
</dbReference>
<proteinExistence type="predicted"/>
<dbReference type="PROSITE" id="PS50846">
    <property type="entry name" value="HMA_2"/>
    <property type="match status" value="1"/>
</dbReference>
<dbReference type="InterPro" id="IPR006121">
    <property type="entry name" value="HMA_dom"/>
</dbReference>
<dbReference type="GO" id="GO:0046872">
    <property type="term" value="F:metal ion binding"/>
    <property type="evidence" value="ECO:0007669"/>
    <property type="project" value="UniProtKB-KW"/>
</dbReference>
<evidence type="ECO:0000256" key="1">
    <source>
        <dbReference type="ARBA" id="ARBA00022723"/>
    </source>
</evidence>
<evidence type="ECO:0000313" key="4">
    <source>
        <dbReference type="Proteomes" id="UP000199258"/>
    </source>
</evidence>
<evidence type="ECO:0000259" key="2">
    <source>
        <dbReference type="PROSITE" id="PS50846"/>
    </source>
</evidence>
<keyword evidence="4" id="KW-1185">Reference proteome</keyword>
<feature type="domain" description="HMA" evidence="2">
    <location>
        <begin position="49"/>
        <end position="117"/>
    </location>
</feature>
<dbReference type="Proteomes" id="UP000199258">
    <property type="component" value="Unassembled WGS sequence"/>
</dbReference>
<dbReference type="STRING" id="335973.SAMN04488693_1285"/>
<gene>
    <name evidence="3" type="ORF">SAMN04488693_1285</name>
</gene>
<dbReference type="InterPro" id="IPR017969">
    <property type="entry name" value="Heavy-metal-associated_CS"/>
</dbReference>
<dbReference type="SUPFAM" id="SSF55008">
    <property type="entry name" value="HMA, heavy metal-associated domain"/>
    <property type="match status" value="1"/>
</dbReference>
<evidence type="ECO:0000313" key="3">
    <source>
        <dbReference type="EMBL" id="SDI85814.1"/>
    </source>
</evidence>
<dbReference type="InterPro" id="IPR036163">
    <property type="entry name" value="HMA_dom_sf"/>
</dbReference>
<dbReference type="PROSITE" id="PS01047">
    <property type="entry name" value="HMA_1"/>
    <property type="match status" value="1"/>
</dbReference>
<dbReference type="Gene3D" id="3.30.70.100">
    <property type="match status" value="1"/>
</dbReference>
<reference evidence="3 4" key="1">
    <citation type="submission" date="2016-10" db="EMBL/GenBank/DDBJ databases">
        <authorList>
            <person name="de Groot N.N."/>
        </authorList>
    </citation>
    <scope>NUCLEOTIDE SEQUENCE [LARGE SCALE GENOMIC DNA]</scope>
    <source>
        <strain evidence="3 4">NP_1H</strain>
    </source>
</reference>
<accession>A0A1G8NZZ1</accession>
<dbReference type="Pfam" id="PF00403">
    <property type="entry name" value="HMA"/>
    <property type="match status" value="1"/>
</dbReference>
<dbReference type="AlphaFoldDB" id="A0A1G8NZZ1"/>
<dbReference type="CDD" id="cd00371">
    <property type="entry name" value="HMA"/>
    <property type="match status" value="1"/>
</dbReference>
<keyword evidence="1" id="KW-0479">Metal-binding</keyword>
<protein>
    <submittedName>
        <fullName evidence="3">Copper chaperone CopZ</fullName>
    </submittedName>
</protein>
<dbReference type="OrthoDB" id="4947440at2"/>
<name>A0A1G8NZZ1_9MICC</name>
<organism evidence="3 4">
    <name type="scientific">Arthrobacter subterraneus</name>
    <dbReference type="NCBI Taxonomy" id="335973"/>
    <lineage>
        <taxon>Bacteria</taxon>
        <taxon>Bacillati</taxon>
        <taxon>Actinomycetota</taxon>
        <taxon>Actinomycetes</taxon>
        <taxon>Micrococcales</taxon>
        <taxon>Micrococcaceae</taxon>
        <taxon>Arthrobacter</taxon>
    </lineage>
</organism>